<organism evidence="1 2">
    <name type="scientific">Sphingobacterium bambusae</name>
    <dbReference type="NCBI Taxonomy" id="662858"/>
    <lineage>
        <taxon>Bacteria</taxon>
        <taxon>Pseudomonadati</taxon>
        <taxon>Bacteroidota</taxon>
        <taxon>Sphingobacteriia</taxon>
        <taxon>Sphingobacteriales</taxon>
        <taxon>Sphingobacteriaceae</taxon>
        <taxon>Sphingobacterium</taxon>
    </lineage>
</organism>
<proteinExistence type="predicted"/>
<reference evidence="2" key="1">
    <citation type="journal article" date="2019" name="Int. J. Syst. Evol. Microbiol.">
        <title>The Global Catalogue of Microorganisms (GCM) 10K type strain sequencing project: providing services to taxonomists for standard genome sequencing and annotation.</title>
        <authorList>
            <consortium name="The Broad Institute Genomics Platform"/>
            <consortium name="The Broad Institute Genome Sequencing Center for Infectious Disease"/>
            <person name="Wu L."/>
            <person name="Ma J."/>
        </authorList>
    </citation>
    <scope>NUCLEOTIDE SEQUENCE [LARGE SCALE GENOMIC DNA]</scope>
    <source>
        <strain evidence="2">KCTC 22814</strain>
    </source>
</reference>
<protein>
    <submittedName>
        <fullName evidence="1">Uncharacterized protein</fullName>
    </submittedName>
</protein>
<comment type="caution">
    <text evidence="1">The sequence shown here is derived from an EMBL/GenBank/DDBJ whole genome shotgun (WGS) entry which is preliminary data.</text>
</comment>
<dbReference type="Proteomes" id="UP001597525">
    <property type="component" value="Unassembled WGS sequence"/>
</dbReference>
<dbReference type="EMBL" id="JBHUPB010000010">
    <property type="protein sequence ID" value="MFD2968803.1"/>
    <property type="molecule type" value="Genomic_DNA"/>
</dbReference>
<accession>A0ABW6BJP7</accession>
<gene>
    <name evidence="1" type="ORF">ACFS7Y_15500</name>
</gene>
<evidence type="ECO:0000313" key="1">
    <source>
        <dbReference type="EMBL" id="MFD2968803.1"/>
    </source>
</evidence>
<keyword evidence="2" id="KW-1185">Reference proteome</keyword>
<evidence type="ECO:0000313" key="2">
    <source>
        <dbReference type="Proteomes" id="UP001597525"/>
    </source>
</evidence>
<dbReference type="RefSeq" id="WP_320184930.1">
    <property type="nucleotide sequence ID" value="NZ_CP138332.1"/>
</dbReference>
<sequence length="267" mass="31455">MHHLQKALKATGAESQNIRLVEDDGAVFFARQERFDTGMTLYYIAVEPLFYMLRDKSRKKASHLLLSVFAYLFQVARIPYHRQEGNYLHYTYDMLQDWKLQDDEEDLEFLQEYSRMEYIGDAIELKIQNPANLLYFEKLVVGFYPKDDFDRDCLKLTELAFALFSKYPDGRIYDKFQEGSFEEEEDDISRQISLDNYISFYGSACGGLSDLLIETVNTDLQEFTSIDEPTIFLPIDDREIKGNNFDFETKLFTLLEDLSILLNEYNY</sequence>
<name>A0ABW6BJP7_9SPHI</name>